<dbReference type="Pfam" id="PF00134">
    <property type="entry name" value="Cyclin_N"/>
    <property type="match status" value="1"/>
</dbReference>
<keyword evidence="11" id="KW-1185">Reference proteome</keyword>
<keyword evidence="3" id="KW-0132">Cell division</keyword>
<evidence type="ECO:0000256" key="5">
    <source>
        <dbReference type="ARBA" id="ARBA00023306"/>
    </source>
</evidence>
<reference evidence="11" key="1">
    <citation type="journal article" date="2017" name="Front. Plant Sci.">
        <title>Climate Clever Clovers: New Paradigm to Reduce the Environmental Footprint of Ruminants by Breeding Low Methanogenic Forages Utilizing Haplotype Variation.</title>
        <authorList>
            <person name="Kaur P."/>
            <person name="Appels R."/>
            <person name="Bayer P.E."/>
            <person name="Keeble-Gagnere G."/>
            <person name="Wang J."/>
            <person name="Hirakawa H."/>
            <person name="Shirasawa K."/>
            <person name="Vercoe P."/>
            <person name="Stefanova K."/>
            <person name="Durmic Z."/>
            <person name="Nichols P."/>
            <person name="Revell C."/>
            <person name="Isobe S.N."/>
            <person name="Edwards D."/>
            <person name="Erskine W."/>
        </authorList>
    </citation>
    <scope>NUCLEOTIDE SEQUENCE [LARGE SCALE GENOMIC DNA]</scope>
    <source>
        <strain evidence="11">cv. Daliak</strain>
    </source>
</reference>
<proteinExistence type="inferred from homology"/>
<feature type="domain" description="Cyclin-like" evidence="9">
    <location>
        <begin position="63"/>
        <end position="150"/>
    </location>
</feature>
<evidence type="ECO:0000256" key="7">
    <source>
        <dbReference type="RuleBase" id="RU000383"/>
    </source>
</evidence>
<dbReference type="Gene3D" id="1.10.472.10">
    <property type="entry name" value="Cyclin-like"/>
    <property type="match status" value="2"/>
</dbReference>
<comment type="similarity">
    <text evidence="1">Belongs to the cyclin family. Cyclin D subfamily.</text>
</comment>
<dbReference type="InterPro" id="IPR013763">
    <property type="entry name" value="Cyclin-like_dom"/>
</dbReference>
<dbReference type="Pfam" id="PF02984">
    <property type="entry name" value="Cyclin_C"/>
    <property type="match status" value="1"/>
</dbReference>
<organism evidence="10 11">
    <name type="scientific">Trifolium subterraneum</name>
    <name type="common">Subterranean clover</name>
    <dbReference type="NCBI Taxonomy" id="3900"/>
    <lineage>
        <taxon>Eukaryota</taxon>
        <taxon>Viridiplantae</taxon>
        <taxon>Streptophyta</taxon>
        <taxon>Embryophyta</taxon>
        <taxon>Tracheophyta</taxon>
        <taxon>Spermatophyta</taxon>
        <taxon>Magnoliopsida</taxon>
        <taxon>eudicotyledons</taxon>
        <taxon>Gunneridae</taxon>
        <taxon>Pentapetalae</taxon>
        <taxon>rosids</taxon>
        <taxon>fabids</taxon>
        <taxon>Fabales</taxon>
        <taxon>Fabaceae</taxon>
        <taxon>Papilionoideae</taxon>
        <taxon>50 kb inversion clade</taxon>
        <taxon>NPAAA clade</taxon>
        <taxon>Hologalegina</taxon>
        <taxon>IRL clade</taxon>
        <taxon>Trifolieae</taxon>
        <taxon>Trifolium</taxon>
    </lineage>
</organism>
<keyword evidence="5" id="KW-0131">Cell cycle</keyword>
<protein>
    <recommendedName>
        <fullName evidence="6">B-like cyclin</fullName>
    </recommendedName>
</protein>
<dbReference type="InterPro" id="IPR004367">
    <property type="entry name" value="Cyclin_C-dom"/>
</dbReference>
<dbReference type="FunFam" id="1.10.472.10:FF:000069">
    <property type="entry name" value="Cyclin-D5-1"/>
    <property type="match status" value="1"/>
</dbReference>
<dbReference type="InterPro" id="IPR006671">
    <property type="entry name" value="Cyclin_N"/>
</dbReference>
<dbReference type="CDD" id="cd20543">
    <property type="entry name" value="CYCLIN_AtCycD-like_rpt1"/>
    <property type="match status" value="1"/>
</dbReference>
<name>A0A2Z6N318_TRISU</name>
<sequence>MDDLLCKENETFFQVEECSMNNQSEDEEYVGLLIQKEIAFGFKKDQNFLFEDSVKRARLNAIYWILKKTEALDFHFETAYLSVTYLDQFLSKRFIDGEKDWAIRLLSIACLSLAAKMEEYIVPGLSRFQLDDNYFFDGKVVQKMELFVLSTLDWNMGIITPFSFLSYFIKMFCNESSSSNPIVSNTMQPIFTVIMEEINLMDHKPSVVAAAATLVALDKKLTIEDVRLKMNSISQYPLLEPNDVFACYNIIQRLYEEKIKREEHKNLCTPNSSVIRSRPTDYAVAMTKRRRLSFTDDEDGGGDKKGPHQENPKI</sequence>
<dbReference type="PANTHER" id="PTHR10177">
    <property type="entry name" value="CYCLINS"/>
    <property type="match status" value="1"/>
</dbReference>
<dbReference type="OrthoDB" id="306099at2759"/>
<dbReference type="SUPFAM" id="SSF47954">
    <property type="entry name" value="Cyclin-like"/>
    <property type="match status" value="2"/>
</dbReference>
<dbReference type="InterPro" id="IPR039361">
    <property type="entry name" value="Cyclin"/>
</dbReference>
<comment type="subunit">
    <text evidence="2">Interacts with the CDC2 protein kinase to form a serine/threonine kinase holoenzyme complex also known as maturation promoting factor (MPF). The cyclin subunit imparts substrate specificity to the complex.</text>
</comment>
<evidence type="ECO:0000313" key="10">
    <source>
        <dbReference type="EMBL" id="GAU36483.1"/>
    </source>
</evidence>
<evidence type="ECO:0000256" key="4">
    <source>
        <dbReference type="ARBA" id="ARBA00023127"/>
    </source>
</evidence>
<dbReference type="Proteomes" id="UP000242715">
    <property type="component" value="Unassembled WGS sequence"/>
</dbReference>
<evidence type="ECO:0000256" key="8">
    <source>
        <dbReference type="SAM" id="MobiDB-lite"/>
    </source>
</evidence>
<evidence type="ECO:0000256" key="3">
    <source>
        <dbReference type="ARBA" id="ARBA00022618"/>
    </source>
</evidence>
<evidence type="ECO:0000259" key="9">
    <source>
        <dbReference type="SMART" id="SM00385"/>
    </source>
</evidence>
<keyword evidence="4 7" id="KW-0195">Cyclin</keyword>
<dbReference type="SMART" id="SM00385">
    <property type="entry name" value="CYCLIN"/>
    <property type="match status" value="1"/>
</dbReference>
<accession>A0A2Z6N318</accession>
<feature type="region of interest" description="Disordered" evidence="8">
    <location>
        <begin position="290"/>
        <end position="314"/>
    </location>
</feature>
<evidence type="ECO:0000256" key="2">
    <source>
        <dbReference type="ARBA" id="ARBA00011177"/>
    </source>
</evidence>
<gene>
    <name evidence="10" type="ORF">TSUD_316090</name>
</gene>
<evidence type="ECO:0000256" key="1">
    <source>
        <dbReference type="ARBA" id="ARBA00009065"/>
    </source>
</evidence>
<dbReference type="AlphaFoldDB" id="A0A2Z6N318"/>
<dbReference type="GO" id="GO:0051301">
    <property type="term" value="P:cell division"/>
    <property type="evidence" value="ECO:0007669"/>
    <property type="project" value="UniProtKB-KW"/>
</dbReference>
<evidence type="ECO:0000256" key="6">
    <source>
        <dbReference type="ARBA" id="ARBA00032263"/>
    </source>
</evidence>
<evidence type="ECO:0000313" key="11">
    <source>
        <dbReference type="Proteomes" id="UP000242715"/>
    </source>
</evidence>
<feature type="compositionally biased region" description="Basic and acidic residues" evidence="8">
    <location>
        <begin position="301"/>
        <end position="314"/>
    </location>
</feature>
<dbReference type="EMBL" id="DF973632">
    <property type="protein sequence ID" value="GAU36483.1"/>
    <property type="molecule type" value="Genomic_DNA"/>
</dbReference>
<dbReference type="InterPro" id="IPR036915">
    <property type="entry name" value="Cyclin-like_sf"/>
</dbReference>